<dbReference type="GO" id="GO:0005615">
    <property type="term" value="C:extracellular space"/>
    <property type="evidence" value="ECO:0007669"/>
    <property type="project" value="TreeGrafter"/>
</dbReference>
<proteinExistence type="predicted"/>
<keyword evidence="2" id="KW-1185">Reference proteome</keyword>
<organism evidence="1 2">
    <name type="scientific">Caerostris darwini</name>
    <dbReference type="NCBI Taxonomy" id="1538125"/>
    <lineage>
        <taxon>Eukaryota</taxon>
        <taxon>Metazoa</taxon>
        <taxon>Ecdysozoa</taxon>
        <taxon>Arthropoda</taxon>
        <taxon>Chelicerata</taxon>
        <taxon>Arachnida</taxon>
        <taxon>Araneae</taxon>
        <taxon>Araneomorphae</taxon>
        <taxon>Entelegynae</taxon>
        <taxon>Araneoidea</taxon>
        <taxon>Araneidae</taxon>
        <taxon>Caerostris</taxon>
    </lineage>
</organism>
<dbReference type="PANTHER" id="PTHR10974:SF1">
    <property type="entry name" value="FI08016P-RELATED"/>
    <property type="match status" value="1"/>
</dbReference>
<dbReference type="EMBL" id="BPLQ01002587">
    <property type="protein sequence ID" value="GIX94275.1"/>
    <property type="molecule type" value="Genomic_DNA"/>
</dbReference>
<gene>
    <name evidence="1" type="primary">AVEN_252393_1</name>
    <name evidence="1" type="ORF">CDAR_562141</name>
</gene>
<comment type="caution">
    <text evidence="1">The sequence shown here is derived from an EMBL/GenBank/DDBJ whole genome shotgun (WGS) entry which is preliminary data.</text>
</comment>
<dbReference type="InterPro" id="IPR004245">
    <property type="entry name" value="DUF229"/>
</dbReference>
<evidence type="ECO:0000313" key="2">
    <source>
        <dbReference type="Proteomes" id="UP001054837"/>
    </source>
</evidence>
<name>A0AAV4PCG0_9ARAC</name>
<protein>
    <submittedName>
        <fullName evidence="1">Uncharacterized protein</fullName>
    </submittedName>
</protein>
<accession>A0AAV4PCG0</accession>
<dbReference type="PANTHER" id="PTHR10974">
    <property type="entry name" value="FI08016P-RELATED"/>
    <property type="match status" value="1"/>
</dbReference>
<dbReference type="AlphaFoldDB" id="A0AAV4PCG0"/>
<sequence>MFSSIYFIHSFYKETVLPLKKPGLLYILNNQTTHKNYVVFTPGCRIPKYDPFDFTVRRYFIQTPYVYNCGPKKAVFEVSEGGVVSVDENELYKQYKVKKNQMDCYFNPVLRKNRGRKPDDNFYLGKEHDMIFGLPIEDDFILLKCRTENKTLMSTPLLLTPIKPKVEMRYENNLNKESRKEQLNVIIVGIDSISKLNFVRYFQNTLKYLRKNLSAIELHGFVKVADNTYPNLIPFLTGKHRNHFKGKERRYGFFDDVDFIWKRYSAVGYRTLFSEDAPSMGAFVLNRRGFKNPPTDYYSRPYSVAVETLNFRHRTHCIGPKLEMEVYFDYLKNFVSTMEDRHFFTFTFVARLTHDIIKYAGFADKPSYELATYLKENAILNRSLFIFFSDHGIRFGDIRRTYIGKIEERMPFMFLMFPDWFLQKYPVFAKNLETNRNRLTTPYDIHATLLHLLDLERETFYTLHGQSLLTEISPERTCADAMIAKHWCTCQTHKIVSTDDANVRQAALSVVRKLNRLLKPYLKLCAPLKMSKVLDARIVQPSESLVEVAPKDYLITLIVIPSGAIFEATVQGRRDQFKVSDEISRINKYGNESDCIHDPSITKYCYCKVNFIKNT</sequence>
<dbReference type="Proteomes" id="UP001054837">
    <property type="component" value="Unassembled WGS sequence"/>
</dbReference>
<dbReference type="Pfam" id="PF02995">
    <property type="entry name" value="DUF229"/>
    <property type="match status" value="1"/>
</dbReference>
<dbReference type="CDD" id="cd16021">
    <property type="entry name" value="ALP_like"/>
    <property type="match status" value="1"/>
</dbReference>
<dbReference type="FunFam" id="3.40.720.10:FF:000017">
    <property type="entry name" value="Predicted protein"/>
    <property type="match status" value="1"/>
</dbReference>
<reference evidence="1 2" key="1">
    <citation type="submission" date="2021-06" db="EMBL/GenBank/DDBJ databases">
        <title>Caerostris darwini draft genome.</title>
        <authorList>
            <person name="Kono N."/>
            <person name="Arakawa K."/>
        </authorList>
    </citation>
    <scope>NUCLEOTIDE SEQUENCE [LARGE SCALE GENOMIC DNA]</scope>
</reference>
<dbReference type="InterPro" id="IPR017850">
    <property type="entry name" value="Alkaline_phosphatase_core_sf"/>
</dbReference>
<dbReference type="Gene3D" id="3.40.720.10">
    <property type="entry name" value="Alkaline Phosphatase, subunit A"/>
    <property type="match status" value="2"/>
</dbReference>
<evidence type="ECO:0000313" key="1">
    <source>
        <dbReference type="EMBL" id="GIX94275.1"/>
    </source>
</evidence>
<dbReference type="SUPFAM" id="SSF53649">
    <property type="entry name" value="Alkaline phosphatase-like"/>
    <property type="match status" value="1"/>
</dbReference>